<reference evidence="1 2" key="1">
    <citation type="submission" date="2016-08" db="EMBL/GenBank/DDBJ databases">
        <authorList>
            <person name="Seilhamer J.J."/>
        </authorList>
    </citation>
    <scope>NUCLEOTIDE SEQUENCE [LARGE SCALE GENOMIC DNA]</scope>
    <source>
        <strain evidence="1 2">IEBC_T61001</strain>
    </source>
</reference>
<proteinExistence type="predicted"/>
<accession>A0A1C4F0H9</accession>
<evidence type="ECO:0008006" key="3">
    <source>
        <dbReference type="Google" id="ProtNLM"/>
    </source>
</evidence>
<dbReference type="AlphaFoldDB" id="A0A1C4F0H9"/>
<dbReference type="RefSeq" id="WP_087984158.1">
    <property type="nucleotide sequence ID" value="NZ_FMBI01000034.1"/>
</dbReference>
<name>A0A1C4F0H9_BACTU</name>
<evidence type="ECO:0000313" key="2">
    <source>
        <dbReference type="Proteomes" id="UP000195991"/>
    </source>
</evidence>
<sequence length="199" mass="21569">MLKKLVVGALLTVSSLTGGLGSVSASTEKDYTISSFEYVTVDEKTVDSFNKLSAPSKEDVKITLVLPKQNQNGDWLSYGFSSKESLEAFIEKDKQRLNNTITPLGVEGSGPGSTDFYKRTNQGSEYFSLSSGYKNLSPSWQNQISSVSTASPTASYSTTLWERTSTEGYGKGVVFKHADWYGKTANLAAIPTSAVEVKK</sequence>
<evidence type="ECO:0000313" key="1">
    <source>
        <dbReference type="EMBL" id="SCC49380.1"/>
    </source>
</evidence>
<dbReference type="EMBL" id="FMBI01000034">
    <property type="protein sequence ID" value="SCC49380.1"/>
    <property type="molecule type" value="Genomic_DNA"/>
</dbReference>
<gene>
    <name evidence="1" type="ORF">BTT61001_03775</name>
</gene>
<protein>
    <recommendedName>
        <fullName evidence="3">Group-specific protein</fullName>
    </recommendedName>
</protein>
<organism evidence="1 2">
    <name type="scientific">Bacillus thuringiensis</name>
    <dbReference type="NCBI Taxonomy" id="1428"/>
    <lineage>
        <taxon>Bacteria</taxon>
        <taxon>Bacillati</taxon>
        <taxon>Bacillota</taxon>
        <taxon>Bacilli</taxon>
        <taxon>Bacillales</taxon>
        <taxon>Bacillaceae</taxon>
        <taxon>Bacillus</taxon>
        <taxon>Bacillus cereus group</taxon>
    </lineage>
</organism>
<dbReference type="Proteomes" id="UP000195991">
    <property type="component" value="Unassembled WGS sequence"/>
</dbReference>